<reference evidence="4" key="2">
    <citation type="submission" date="2016-08" db="EMBL/GenBank/DDBJ databases">
        <authorList>
            <person name="Seilhamer J.J."/>
        </authorList>
    </citation>
    <scope>NUCLEOTIDE SEQUENCE [LARGE SCALE GENOMIC DNA]</scope>
    <source>
        <strain evidence="4">SA1</strain>
        <plasmid evidence="4">pSA1</plasmid>
    </source>
</reference>
<proteinExistence type="predicted"/>
<dbReference type="AlphaFoldDB" id="A0A031K163"/>
<dbReference type="eggNOG" id="COG1309">
    <property type="taxonomic scope" value="Bacteria"/>
</dbReference>
<dbReference type="InterPro" id="IPR001647">
    <property type="entry name" value="HTH_TetR"/>
</dbReference>
<reference evidence="7" key="3">
    <citation type="journal article" date="2017" name="J. Biotechnol.">
        <title>Complete genome sequence of Novosphingobium resinovorum SA1, a versatile xenobiotic-degrading bacterium capable of utilizing sulfanilic acid.</title>
        <authorList>
            <person name="Hegedus B."/>
            <person name="Kos P.B."/>
            <person name="Balint B."/>
            <person name="Maroti G."/>
            <person name="Gan H.M."/>
            <person name="Perei K."/>
            <person name="Rakhely G."/>
        </authorList>
    </citation>
    <scope>NUCLEOTIDE SEQUENCE [LARGE SCALE GENOMIC DNA]</scope>
    <source>
        <strain evidence="7">SA1</strain>
    </source>
</reference>
<dbReference type="SUPFAM" id="SSF46689">
    <property type="entry name" value="Homeodomain-like"/>
    <property type="match status" value="1"/>
</dbReference>
<evidence type="ECO:0000313" key="6">
    <source>
        <dbReference type="Proteomes" id="UP000024329"/>
    </source>
</evidence>
<feature type="DNA-binding region" description="H-T-H motif" evidence="2">
    <location>
        <begin position="31"/>
        <end position="50"/>
    </location>
</feature>
<gene>
    <name evidence="4" type="ORF">BES08_18445</name>
    <name evidence="5" type="ORF">BV97_01858</name>
</gene>
<dbReference type="InterPro" id="IPR009057">
    <property type="entry name" value="Homeodomain-like_sf"/>
</dbReference>
<evidence type="ECO:0000259" key="3">
    <source>
        <dbReference type="PROSITE" id="PS50977"/>
    </source>
</evidence>
<dbReference type="PATRIC" id="fig|158500.4.peg.1903"/>
<dbReference type="Proteomes" id="UP000024329">
    <property type="component" value="Unassembled WGS sequence"/>
</dbReference>
<feature type="domain" description="HTH tetR-type" evidence="3">
    <location>
        <begin position="8"/>
        <end position="68"/>
    </location>
</feature>
<dbReference type="Gene3D" id="1.10.357.10">
    <property type="entry name" value="Tetracycline Repressor, domain 2"/>
    <property type="match status" value="1"/>
</dbReference>
<dbReference type="EMBL" id="CP017076">
    <property type="protein sequence ID" value="AOR78891.1"/>
    <property type="molecule type" value="Genomic_DNA"/>
</dbReference>
<evidence type="ECO:0000256" key="2">
    <source>
        <dbReference type="PROSITE-ProRule" id="PRU00335"/>
    </source>
</evidence>
<sequence length="225" mass="25429">MLRKLPKDQRKDLILDSVEALILSTSSTDFTMHQLAKHVGISPTTFYNLFGSKGTVLYSLLNRCLDAIISGREADVSEKDPVLYAIHTMTFAAELFVERPGLYRPLYKFQLGERDMGARPVYLDRALDFWRRSLAGLVERGYLSDHPSDGSFSRDDVALALLTHSSGVIDLWVQEDLDDAEFVARMTHDAALIVYGIVSDEDRRTIAAIVRQVRPNIRDFSFLKS</sequence>
<keyword evidence="1 2" id="KW-0238">DNA-binding</keyword>
<evidence type="ECO:0000313" key="7">
    <source>
        <dbReference type="Proteomes" id="UP000094626"/>
    </source>
</evidence>
<dbReference type="GO" id="GO:0003677">
    <property type="term" value="F:DNA binding"/>
    <property type="evidence" value="ECO:0007669"/>
    <property type="project" value="UniProtKB-UniRule"/>
</dbReference>
<geneLocation type="plasmid" evidence="4 7">
    <name>pSA1</name>
</geneLocation>
<name>A0A031K163_9SPHN</name>
<keyword evidence="7" id="KW-1185">Reference proteome</keyword>
<evidence type="ECO:0000256" key="1">
    <source>
        <dbReference type="ARBA" id="ARBA00023125"/>
    </source>
</evidence>
<dbReference type="PROSITE" id="PS50977">
    <property type="entry name" value="HTH_TETR_2"/>
    <property type="match status" value="1"/>
</dbReference>
<protein>
    <recommendedName>
        <fullName evidence="3">HTH tetR-type domain-containing protein</fullName>
    </recommendedName>
</protein>
<reference evidence="5 6" key="1">
    <citation type="submission" date="2014-03" db="EMBL/GenBank/DDBJ databases">
        <title>Whole genome sequence of Novosphingobium resinovorum KF1.</title>
        <authorList>
            <person name="Gan H.M."/>
            <person name="Gan H.Y."/>
            <person name="Chew T.H."/>
            <person name="Savka M.A."/>
        </authorList>
    </citation>
    <scope>NUCLEOTIDE SEQUENCE [LARGE SCALE GENOMIC DNA]</scope>
    <source>
        <strain evidence="5 6">KF1</strain>
    </source>
</reference>
<dbReference type="Proteomes" id="UP000094626">
    <property type="component" value="Plasmid pSA1"/>
</dbReference>
<evidence type="ECO:0000313" key="5">
    <source>
        <dbReference type="EMBL" id="EZP82934.1"/>
    </source>
</evidence>
<organism evidence="5 6">
    <name type="scientific">Novosphingobium resinovorum</name>
    <dbReference type="NCBI Taxonomy" id="158500"/>
    <lineage>
        <taxon>Bacteria</taxon>
        <taxon>Pseudomonadati</taxon>
        <taxon>Pseudomonadota</taxon>
        <taxon>Alphaproteobacteria</taxon>
        <taxon>Sphingomonadales</taxon>
        <taxon>Sphingomonadaceae</taxon>
        <taxon>Novosphingobium</taxon>
    </lineage>
</organism>
<keyword evidence="4" id="KW-0614">Plasmid</keyword>
<dbReference type="EMBL" id="JFYZ01000005">
    <property type="protein sequence ID" value="EZP82934.1"/>
    <property type="molecule type" value="Genomic_DNA"/>
</dbReference>
<dbReference type="KEGG" id="nre:BES08_18445"/>
<dbReference type="RefSeq" id="WP_036525245.1">
    <property type="nucleotide sequence ID" value="NZ_BSFC01000008.1"/>
</dbReference>
<accession>A0A031K163</accession>
<evidence type="ECO:0000313" key="4">
    <source>
        <dbReference type="EMBL" id="AOR78891.1"/>
    </source>
</evidence>
<dbReference type="OrthoDB" id="7185252at2"/>